<dbReference type="InterPro" id="IPR050903">
    <property type="entry name" value="Bact_Chemotaxis_MeTrfase"/>
</dbReference>
<dbReference type="Gene3D" id="3.40.50.180">
    <property type="entry name" value="Methylesterase CheB, C-terminal domain"/>
    <property type="match status" value="1"/>
</dbReference>
<dbReference type="EMBL" id="JEMY01000022">
    <property type="protein sequence ID" value="EXI88978.1"/>
    <property type="molecule type" value="Genomic_DNA"/>
</dbReference>
<dbReference type="SMART" id="SM00138">
    <property type="entry name" value="MeTrc"/>
    <property type="match status" value="1"/>
</dbReference>
<dbReference type="InterPro" id="IPR029063">
    <property type="entry name" value="SAM-dependent_MTases_sf"/>
</dbReference>
<feature type="active site" evidence="1">
    <location>
        <position position="39"/>
    </location>
</feature>
<dbReference type="Gene3D" id="3.30.450.20">
    <property type="entry name" value="PAS domain"/>
    <property type="match status" value="2"/>
</dbReference>
<dbReference type="InterPro" id="IPR022641">
    <property type="entry name" value="CheR_N"/>
</dbReference>
<dbReference type="InterPro" id="IPR035965">
    <property type="entry name" value="PAS-like_dom_sf"/>
</dbReference>
<dbReference type="GO" id="GO:0032259">
    <property type="term" value="P:methylation"/>
    <property type="evidence" value="ECO:0007669"/>
    <property type="project" value="UniProtKB-KW"/>
</dbReference>
<dbReference type="eggNOG" id="COG1352">
    <property type="taxonomic scope" value="Bacteria"/>
</dbReference>
<reference evidence="6" key="1">
    <citation type="submission" date="2014-02" db="EMBL/GenBank/DDBJ databases">
        <title>Expanding our view of genomic diversity in Candidatus Accumulibacter clades.</title>
        <authorList>
            <person name="Skennerton C.T."/>
            <person name="Barr J.J."/>
            <person name="Slater F.R."/>
            <person name="Bond P.L."/>
            <person name="Tyson G.W."/>
        </authorList>
    </citation>
    <scope>NUCLEOTIDE SEQUENCE [LARGE SCALE GENOMIC DNA]</scope>
</reference>
<dbReference type="PANTHER" id="PTHR24422">
    <property type="entry name" value="CHEMOTAXIS PROTEIN METHYLTRANSFERASE"/>
    <property type="match status" value="1"/>
</dbReference>
<dbReference type="GO" id="GO:0006935">
    <property type="term" value="P:chemotaxis"/>
    <property type="evidence" value="ECO:0007669"/>
    <property type="project" value="UniProtKB-UniRule"/>
</dbReference>
<gene>
    <name evidence="6" type="primary">cheR_1</name>
    <name evidence="6" type="ORF">AW11_01836</name>
</gene>
<dbReference type="Pfam" id="PF01739">
    <property type="entry name" value="CheR"/>
    <property type="match status" value="1"/>
</dbReference>
<proteinExistence type="predicted"/>
<dbReference type="Proteomes" id="UP000022141">
    <property type="component" value="Unassembled WGS sequence"/>
</dbReference>
<dbReference type="InterPro" id="IPR000780">
    <property type="entry name" value="CheR_MeTrfase"/>
</dbReference>
<evidence type="ECO:0000313" key="6">
    <source>
        <dbReference type="EMBL" id="EXI88978.1"/>
    </source>
</evidence>
<dbReference type="CDD" id="cd16434">
    <property type="entry name" value="CheB-CheR_fusion"/>
    <property type="match status" value="1"/>
</dbReference>
<dbReference type="SUPFAM" id="SSF47757">
    <property type="entry name" value="Chemotaxis receptor methyltransferase CheR, N-terminal domain"/>
    <property type="match status" value="1"/>
</dbReference>
<protein>
    <submittedName>
        <fullName evidence="6">Chemotaxis protein methyltransferase</fullName>
        <ecNumber evidence="6">2.1.1.80</ecNumber>
    </submittedName>
</protein>
<evidence type="ECO:0000256" key="1">
    <source>
        <dbReference type="PROSITE-ProRule" id="PRU00050"/>
    </source>
</evidence>
<evidence type="ECO:0000313" key="7">
    <source>
        <dbReference type="Proteomes" id="UP000022141"/>
    </source>
</evidence>
<dbReference type="AlphaFoldDB" id="A0A011P1Y8"/>
<dbReference type="SUPFAM" id="SSF52738">
    <property type="entry name" value="Methylesterase CheB, C-terminal domain"/>
    <property type="match status" value="1"/>
</dbReference>
<dbReference type="Pfam" id="PF01339">
    <property type="entry name" value="CheB_methylest"/>
    <property type="match status" value="1"/>
</dbReference>
<dbReference type="SMART" id="SM00091">
    <property type="entry name" value="PAS"/>
    <property type="match status" value="3"/>
</dbReference>
<dbReference type="SUPFAM" id="SSF55785">
    <property type="entry name" value="PYP-like sensor domain (PAS domain)"/>
    <property type="match status" value="2"/>
</dbReference>
<dbReference type="eggNOG" id="COG5002">
    <property type="taxonomic scope" value="Bacteria"/>
</dbReference>
<dbReference type="GO" id="GO:0008984">
    <property type="term" value="F:protein-glutamate methylesterase activity"/>
    <property type="evidence" value="ECO:0007669"/>
    <property type="project" value="InterPro"/>
</dbReference>
<dbReference type="CDD" id="cd02440">
    <property type="entry name" value="AdoMet_MTases"/>
    <property type="match status" value="1"/>
</dbReference>
<organism evidence="6 7">
    <name type="scientific">Accumulibacter regalis</name>
    <dbReference type="NCBI Taxonomy" id="522306"/>
    <lineage>
        <taxon>Bacteria</taxon>
        <taxon>Pseudomonadati</taxon>
        <taxon>Pseudomonadota</taxon>
        <taxon>Betaproteobacteria</taxon>
        <taxon>Candidatus Accumulibacter</taxon>
    </lineage>
</organism>
<dbReference type="InterPro" id="IPR000673">
    <property type="entry name" value="Sig_transdc_resp-reg_Me-estase"/>
</dbReference>
<dbReference type="GO" id="GO:0000156">
    <property type="term" value="F:phosphorelay response regulator activity"/>
    <property type="evidence" value="ECO:0007669"/>
    <property type="project" value="InterPro"/>
</dbReference>
<keyword evidence="1" id="KW-0378">Hydrolase</keyword>
<feature type="active site" evidence="1">
    <location>
        <position position="66"/>
    </location>
</feature>
<evidence type="ECO:0000256" key="3">
    <source>
        <dbReference type="SAM" id="MobiDB-lite"/>
    </source>
</evidence>
<keyword evidence="2" id="KW-0175">Coiled coil</keyword>
<comment type="caution">
    <text evidence="6">The sequence shown here is derived from an EMBL/GenBank/DDBJ whole genome shotgun (WGS) entry which is preliminary data.</text>
</comment>
<keyword evidence="7" id="KW-1185">Reference proteome</keyword>
<keyword evidence="1" id="KW-0145">Chemotaxis</keyword>
<accession>A0A011P1Y8</accession>
<dbReference type="PROSITE" id="PS50123">
    <property type="entry name" value="CHER"/>
    <property type="match status" value="1"/>
</dbReference>
<feature type="domain" description="CheR-type methyltransferase" evidence="5">
    <location>
        <begin position="221"/>
        <end position="473"/>
    </location>
</feature>
<feature type="region of interest" description="Disordered" evidence="3">
    <location>
        <begin position="1"/>
        <end position="24"/>
    </location>
</feature>
<dbReference type="PATRIC" id="fig|1454004.3.peg.1894"/>
<dbReference type="GO" id="GO:0008983">
    <property type="term" value="F:protein-glutamate O-methyltransferase activity"/>
    <property type="evidence" value="ECO:0007669"/>
    <property type="project" value="UniProtKB-EC"/>
</dbReference>
<dbReference type="GO" id="GO:0005737">
    <property type="term" value="C:cytoplasm"/>
    <property type="evidence" value="ECO:0007669"/>
    <property type="project" value="InterPro"/>
</dbReference>
<sequence>MTDKTNSEQRKSETGAAVPLPAADESSSPALTIVGIGASAGGLEAYETFFRHLPPDTGMAFVLVPHLDPGHESILGEILQHSTAMPVREAEDQLSVVANTVYVIPPNREMTLRDGKLQLSLPELPRGRRMPIDSFLRSLAEACKHNAVGIVLSGTGSDGTLGLRAIHGAGGITLVQEPASAKYSGMPESALRSGYAGHVVTVEDMPTLLLAGTHALAEHGVAAAPTAAGAADHSEVLRVLRNATGHDFSLYKKGTIGRRIARRMVQHALRDIDAYGAYLAAHPAEVQALFRDLLINVTSFFRDPEAFAALGNEIVPKLLAGKPDDYVFRVWIAGCSTGEEAYSVAILLREVMDRLQQTFRVQIYSTDLDQEAISVARSGFYPPNIAADLSPERLQRFFVREDAAYRVRKEIREMLVFAVQNVIKDPPFTRLDLICCRNVMIYLEPELQNRLVPTLHYALKPGGVLFLSPAETIADHAELFQPLNHKWKIYRSIASAASTRALMVSGLAWPRANADRNCEAMPIAATATNIEQIARRALLNAFAPPSVVTDGTGNILFVHGETGRYLRPAPGEGTLNVVDMAVDGLQLELRAAFLHAAEKGAQTSAREVLLRVDGGFQTVALSVRPLPSPDSNRQRLLVSFQDVDRALPLATPAVDGTTGETGETGEVGEAGAAQRVVELERDLADTWESLQSTIEKQQISNEELMSTNEELQSTNEELQSTVEELETSKEELQSVNEKLVTLNTELQTNIDQLGDTQDDLRNLLDNVSGGIIFLDAQLLVRRFTPAAADLYRLIGSDIGRPLADIRANIVDDDLLADARAVLDSGQAREREVRTRSGLCYQARLKQYRRLDDQLDGVVITFTDISALLAAQSASEAARRFAESIVDAVREPLLVLDGHLQVISASRSFYQRFQVSPEETVGRQLYDLGNRQWDIVALRELLESILPRDQTVDGFAVDCELPNVGRRKMMLNARRMAGESALILLAMEEVPGG</sequence>
<name>A0A011P1Y8_ACCRE</name>
<dbReference type="SUPFAM" id="SSF53335">
    <property type="entry name" value="S-adenosyl-L-methionine-dependent methyltransferases"/>
    <property type="match status" value="1"/>
</dbReference>
<feature type="domain" description="CheB-type methylesterase" evidence="4">
    <location>
        <begin position="27"/>
        <end position="216"/>
    </location>
</feature>
<dbReference type="PANTHER" id="PTHR24422:SF27">
    <property type="entry name" value="PROTEIN-GLUTAMATE O-METHYLTRANSFERASE"/>
    <property type="match status" value="1"/>
</dbReference>
<dbReference type="EC" id="2.1.1.80" evidence="6"/>
<dbReference type="PRINTS" id="PR00996">
    <property type="entry name" value="CHERMTFRASE"/>
</dbReference>
<feature type="coiled-coil region" evidence="2">
    <location>
        <begin position="694"/>
        <end position="749"/>
    </location>
</feature>
<dbReference type="Gene3D" id="3.40.50.150">
    <property type="entry name" value="Vaccinia Virus protein VP39"/>
    <property type="match status" value="1"/>
</dbReference>
<dbReference type="InterPro" id="IPR035909">
    <property type="entry name" value="CheB_C"/>
</dbReference>
<dbReference type="InterPro" id="IPR000014">
    <property type="entry name" value="PAS"/>
</dbReference>
<dbReference type="Pfam" id="PF03705">
    <property type="entry name" value="CheR_N"/>
    <property type="match status" value="1"/>
</dbReference>
<feature type="active site" evidence="1">
    <location>
        <position position="158"/>
    </location>
</feature>
<evidence type="ECO:0000259" key="4">
    <source>
        <dbReference type="PROSITE" id="PS50122"/>
    </source>
</evidence>
<keyword evidence="6" id="KW-0489">Methyltransferase</keyword>
<dbReference type="PROSITE" id="PS50122">
    <property type="entry name" value="CHEB"/>
    <property type="match status" value="1"/>
</dbReference>
<dbReference type="eggNOG" id="COG2201">
    <property type="taxonomic scope" value="Bacteria"/>
</dbReference>
<dbReference type="Pfam" id="PF13596">
    <property type="entry name" value="PAS_10"/>
    <property type="match status" value="1"/>
</dbReference>
<feature type="compositionally biased region" description="Basic and acidic residues" evidence="3">
    <location>
        <begin position="1"/>
        <end position="13"/>
    </location>
</feature>
<dbReference type="InterPro" id="IPR022642">
    <property type="entry name" value="CheR_C"/>
</dbReference>
<keyword evidence="6" id="KW-0808">Transferase</keyword>
<evidence type="ECO:0000259" key="5">
    <source>
        <dbReference type="PROSITE" id="PS50123"/>
    </source>
</evidence>
<evidence type="ECO:0000256" key="2">
    <source>
        <dbReference type="SAM" id="Coils"/>
    </source>
</evidence>
<dbReference type="STRING" id="1454004.AW11_01836"/>